<evidence type="ECO:0000313" key="2">
    <source>
        <dbReference type="Proteomes" id="UP001732700"/>
    </source>
</evidence>
<dbReference type="EnsemblPlants" id="AVESA.00010b.r2.5CG0928690.1">
    <property type="protein sequence ID" value="AVESA.00010b.r2.5CG0928690.1.CDS"/>
    <property type="gene ID" value="AVESA.00010b.r2.5CG0928690"/>
</dbReference>
<accession>A0ACD5YAW5</accession>
<name>A0ACD5YAW5_AVESA</name>
<sequence length="207" mass="23112">MKANYKAVQQARKLSGIGWDDSLSMIIAEPEIWEKIKKDYPRVRKFEAKPFLLFPKLTSLYEGSISTGDLNFLSIPQVDITSGVVSPTESSANQYGNPFSTAHDGGQSSTNLHGQGRHDVEPATSASSEQKGEEPVRKRKQSQIAVVLEDYVDFRKKQNQQFVEEMKEPKQADQFSIANCVAALEPMGDLTVAQKSKALWLFKCQLN</sequence>
<organism evidence="1 2">
    <name type="scientific">Avena sativa</name>
    <name type="common">Oat</name>
    <dbReference type="NCBI Taxonomy" id="4498"/>
    <lineage>
        <taxon>Eukaryota</taxon>
        <taxon>Viridiplantae</taxon>
        <taxon>Streptophyta</taxon>
        <taxon>Embryophyta</taxon>
        <taxon>Tracheophyta</taxon>
        <taxon>Spermatophyta</taxon>
        <taxon>Magnoliopsida</taxon>
        <taxon>Liliopsida</taxon>
        <taxon>Poales</taxon>
        <taxon>Poaceae</taxon>
        <taxon>BOP clade</taxon>
        <taxon>Pooideae</taxon>
        <taxon>Poodae</taxon>
        <taxon>Poeae</taxon>
        <taxon>Poeae Chloroplast Group 1 (Aveneae type)</taxon>
        <taxon>Aveninae</taxon>
        <taxon>Avena</taxon>
    </lineage>
</organism>
<protein>
    <submittedName>
        <fullName evidence="1">Uncharacterized protein</fullName>
    </submittedName>
</protein>
<evidence type="ECO:0000313" key="1">
    <source>
        <dbReference type="EnsemblPlants" id="AVESA.00010b.r2.5CG0928690.1.CDS"/>
    </source>
</evidence>
<reference evidence="1" key="2">
    <citation type="submission" date="2025-09" db="UniProtKB">
        <authorList>
            <consortium name="EnsemblPlants"/>
        </authorList>
    </citation>
    <scope>IDENTIFICATION</scope>
</reference>
<reference evidence="1" key="1">
    <citation type="submission" date="2021-05" db="EMBL/GenBank/DDBJ databases">
        <authorList>
            <person name="Scholz U."/>
            <person name="Mascher M."/>
            <person name="Fiebig A."/>
        </authorList>
    </citation>
    <scope>NUCLEOTIDE SEQUENCE [LARGE SCALE GENOMIC DNA]</scope>
</reference>
<proteinExistence type="predicted"/>
<dbReference type="Proteomes" id="UP001732700">
    <property type="component" value="Chromosome 5C"/>
</dbReference>
<keyword evidence="2" id="KW-1185">Reference proteome</keyword>